<evidence type="ECO:0000256" key="1">
    <source>
        <dbReference type="ARBA" id="ARBA00006987"/>
    </source>
</evidence>
<dbReference type="InterPro" id="IPR005064">
    <property type="entry name" value="BUG"/>
</dbReference>
<dbReference type="PANTHER" id="PTHR42928:SF5">
    <property type="entry name" value="BLR1237 PROTEIN"/>
    <property type="match status" value="1"/>
</dbReference>
<evidence type="ECO:0008006" key="5">
    <source>
        <dbReference type="Google" id="ProtNLM"/>
    </source>
</evidence>
<dbReference type="EMBL" id="CP007141">
    <property type="protein sequence ID" value="AJC73679.1"/>
    <property type="molecule type" value="Genomic_DNA"/>
</dbReference>
<gene>
    <name evidence="3" type="ORF">AJ81_05050</name>
</gene>
<dbReference type="PaxDb" id="1123384-AJ81_05050"/>
<dbReference type="PIRSF" id="PIRSF017082">
    <property type="entry name" value="YflP"/>
    <property type="match status" value="1"/>
</dbReference>
<dbReference type="RefSeq" id="WP_031504958.1">
    <property type="nucleotide sequence ID" value="NC_022795.1"/>
</dbReference>
<dbReference type="STRING" id="1123384.AJ81_05050"/>
<dbReference type="Pfam" id="PF03401">
    <property type="entry name" value="TctC"/>
    <property type="match status" value="1"/>
</dbReference>
<dbReference type="SUPFAM" id="SSF53850">
    <property type="entry name" value="Periplasmic binding protein-like II"/>
    <property type="match status" value="1"/>
</dbReference>
<evidence type="ECO:0000256" key="2">
    <source>
        <dbReference type="SAM" id="SignalP"/>
    </source>
</evidence>
<feature type="chain" id="PRO_5006945737" description="Tripartite tricarboxylate transporter substrate binding protein" evidence="2">
    <location>
        <begin position="21"/>
        <end position="316"/>
    </location>
</feature>
<dbReference type="OrthoDB" id="8881899at2"/>
<dbReference type="PATRIC" id="fig|1123384.7.peg.997"/>
<organism evidence="3 4">
    <name type="scientific">Pseudothermotoga hypogea DSM 11164 = NBRC 106472</name>
    <dbReference type="NCBI Taxonomy" id="1123384"/>
    <lineage>
        <taxon>Bacteria</taxon>
        <taxon>Thermotogati</taxon>
        <taxon>Thermotogota</taxon>
        <taxon>Thermotogae</taxon>
        <taxon>Thermotogales</taxon>
        <taxon>Thermotogaceae</taxon>
        <taxon>Pseudothermotoga</taxon>
    </lineage>
</organism>
<reference evidence="3 4" key="1">
    <citation type="submission" date="2014-01" db="EMBL/GenBank/DDBJ databases">
        <title>Genome sequencing of Thermotog hypogea.</title>
        <authorList>
            <person name="Zhang X."/>
            <person name="Alvare G."/>
            <person name="Fristensky B."/>
            <person name="Chen L."/>
            <person name="Suen T."/>
            <person name="Chen Q."/>
            <person name="Ma K."/>
        </authorList>
    </citation>
    <scope>NUCLEOTIDE SEQUENCE [LARGE SCALE GENOMIC DNA]</scope>
    <source>
        <strain evidence="3 4">DSM 11164</strain>
    </source>
</reference>
<comment type="similarity">
    <text evidence="1">Belongs to the UPF0065 (bug) family.</text>
</comment>
<accession>A0A0X1KR18</accession>
<evidence type="ECO:0000313" key="3">
    <source>
        <dbReference type="EMBL" id="AJC73679.1"/>
    </source>
</evidence>
<protein>
    <recommendedName>
        <fullName evidence="5">Tripartite tricarboxylate transporter substrate binding protein</fullName>
    </recommendedName>
</protein>
<evidence type="ECO:0000313" key="4">
    <source>
        <dbReference type="Proteomes" id="UP000077469"/>
    </source>
</evidence>
<dbReference type="Gene3D" id="3.40.190.10">
    <property type="entry name" value="Periplasmic binding protein-like II"/>
    <property type="match status" value="1"/>
</dbReference>
<keyword evidence="4" id="KW-1185">Reference proteome</keyword>
<name>A0A0X1KR18_9THEM</name>
<dbReference type="Proteomes" id="UP000077469">
    <property type="component" value="Chromosome"/>
</dbReference>
<dbReference type="CDD" id="cd07012">
    <property type="entry name" value="PBP2_Bug_TTT"/>
    <property type="match status" value="1"/>
</dbReference>
<dbReference type="InterPro" id="IPR042100">
    <property type="entry name" value="Bug_dom1"/>
</dbReference>
<dbReference type="KEGG" id="phy:AJ81_05050"/>
<proteinExistence type="inferred from homology"/>
<dbReference type="PANTHER" id="PTHR42928">
    <property type="entry name" value="TRICARBOXYLATE-BINDING PROTEIN"/>
    <property type="match status" value="1"/>
</dbReference>
<sequence length="316" mass="34643">MGKKFLAILLLTLIVTISFAAYPTGPIKVVVPYAAGGASDVQVRIIGKYVKQLFGWDFAVVNITGGGGSTGAREVLKAKPDGYTVLWYHQSIFSNFHVGTAEFNYYDFTPVCIATRGNRVVIARPDSPWKDLKDAIEDAKKNPGKIRLGAEIGATSHFQVIPMQLAANNGFIITASPGGDMDRITKILGGHMDLSPVALSAAVPFLKSGELKALAVLSPERDPFLPDVPTAKELGLEELVFTQDQIFLMPKGTPQEIVKTFADAIKRVIQFKDCVDELAEKAFAIPFYLDGEEMLKFLKWEDERFDRFARAAGLKK</sequence>
<keyword evidence="2" id="KW-0732">Signal</keyword>
<feature type="signal peptide" evidence="2">
    <location>
        <begin position="1"/>
        <end position="20"/>
    </location>
</feature>
<dbReference type="AlphaFoldDB" id="A0A0X1KR18"/>
<dbReference type="Gene3D" id="3.40.190.150">
    <property type="entry name" value="Bordetella uptake gene, domain 1"/>
    <property type="match status" value="1"/>
</dbReference>